<dbReference type="PANTHER" id="PTHR46830:SF1">
    <property type="entry name" value="ALPHA-1,4-N-ACETYLGLUCOSAMINYLTRANSFERASE"/>
    <property type="match status" value="1"/>
</dbReference>
<dbReference type="Pfam" id="PF04488">
    <property type="entry name" value="Gly_transf_sug"/>
    <property type="match status" value="1"/>
</dbReference>
<dbReference type="InterPro" id="IPR007577">
    <property type="entry name" value="GlycoTrfase_DXD_sugar-bd_CS"/>
</dbReference>
<proteinExistence type="predicted"/>
<dbReference type="EMBL" id="BLKM01011336">
    <property type="protein sequence ID" value="GFG32878.1"/>
    <property type="molecule type" value="Genomic_DNA"/>
</dbReference>
<organism evidence="2 3">
    <name type="scientific">Coptotermes formosanus</name>
    <name type="common">Formosan subterranean termite</name>
    <dbReference type="NCBI Taxonomy" id="36987"/>
    <lineage>
        <taxon>Eukaryota</taxon>
        <taxon>Metazoa</taxon>
        <taxon>Ecdysozoa</taxon>
        <taxon>Arthropoda</taxon>
        <taxon>Hexapoda</taxon>
        <taxon>Insecta</taxon>
        <taxon>Pterygota</taxon>
        <taxon>Neoptera</taxon>
        <taxon>Polyneoptera</taxon>
        <taxon>Dictyoptera</taxon>
        <taxon>Blattodea</taxon>
        <taxon>Blattoidea</taxon>
        <taxon>Termitoidae</taxon>
        <taxon>Rhinotermitidae</taxon>
        <taxon>Coptotermes</taxon>
    </lineage>
</organism>
<evidence type="ECO:0000313" key="2">
    <source>
        <dbReference type="EMBL" id="GFG32878.1"/>
    </source>
</evidence>
<evidence type="ECO:0000313" key="3">
    <source>
        <dbReference type="Proteomes" id="UP000502823"/>
    </source>
</evidence>
<sequence length="403" mass="47326">MDLLELLMLPKSHVDFVGKQSIRKEGQIKMKKNILTGPGVHVTVASQWWITLGCSRKGRIQRRSYRVSVHESRNLNYNQEGARIVGMRAKQLRFLAVMSAGLLILVALWYTSLENLHPLTGRNRTTDLQLIPGLFEGFNNETGTQEGTYLVPNIIHFLRFKQKTFTFVGAVCVLSAFKNHRPDKILFHTDFGSFIGPYWEKVKTTSGLVYEFRNVTLPDSIFGQNFSKAYHIWHASDVTRIKILMEYGGIFLDNDIYVVQNLNKFRKFEMAIGWDDNQCLGTQILICNKNARFLRLWLDSYHQYYPDQWYYNAGCKPTEEVLYKRPELVHRVKLLFGVHMLVSNLYRTLWKEWRQQYTIHLLMRHRSYLDKEHLQKCPTFDENNIRDYPMTFGEMAREVYGIS</sequence>
<keyword evidence="1" id="KW-1133">Transmembrane helix</keyword>
<comment type="caution">
    <text evidence="2">The sequence shown here is derived from an EMBL/GenBank/DDBJ whole genome shotgun (WGS) entry which is preliminary data.</text>
</comment>
<dbReference type="SUPFAM" id="SSF53448">
    <property type="entry name" value="Nucleotide-diphospho-sugar transferases"/>
    <property type="match status" value="1"/>
</dbReference>
<evidence type="ECO:0008006" key="4">
    <source>
        <dbReference type="Google" id="ProtNLM"/>
    </source>
</evidence>
<gene>
    <name evidence="2" type="ORF">Cfor_02492</name>
</gene>
<dbReference type="InParanoid" id="A0A6L2PQN9"/>
<dbReference type="Gene3D" id="3.90.550.20">
    <property type="match status" value="1"/>
</dbReference>
<accession>A0A6L2PQN9</accession>
<dbReference type="AlphaFoldDB" id="A0A6L2PQN9"/>
<keyword evidence="1" id="KW-0472">Membrane</keyword>
<keyword evidence="1" id="KW-0812">Transmembrane</keyword>
<dbReference type="Proteomes" id="UP000502823">
    <property type="component" value="Unassembled WGS sequence"/>
</dbReference>
<protein>
    <recommendedName>
        <fullName evidence="4">Alpha-1,4-N-acetylglucosaminyltransferase</fullName>
    </recommendedName>
</protein>
<dbReference type="PANTHER" id="PTHR46830">
    <property type="entry name" value="TRANSFERASE, PUTATIVE-RELATED"/>
    <property type="match status" value="1"/>
</dbReference>
<dbReference type="OrthoDB" id="409543at2759"/>
<evidence type="ECO:0000256" key="1">
    <source>
        <dbReference type="SAM" id="Phobius"/>
    </source>
</evidence>
<feature type="transmembrane region" description="Helical" evidence="1">
    <location>
        <begin position="92"/>
        <end position="110"/>
    </location>
</feature>
<reference evidence="3" key="1">
    <citation type="submission" date="2020-01" db="EMBL/GenBank/DDBJ databases">
        <title>Draft genome sequence of the Termite Coptotermes fromosanus.</title>
        <authorList>
            <person name="Itakura S."/>
            <person name="Yosikawa Y."/>
            <person name="Umezawa K."/>
        </authorList>
    </citation>
    <scope>NUCLEOTIDE SEQUENCE [LARGE SCALE GENOMIC DNA]</scope>
</reference>
<dbReference type="InterPro" id="IPR029044">
    <property type="entry name" value="Nucleotide-diphossugar_trans"/>
</dbReference>
<keyword evidence="3" id="KW-1185">Reference proteome</keyword>
<name>A0A6L2PQN9_COPFO</name>